<dbReference type="SUPFAM" id="SSF51735">
    <property type="entry name" value="NAD(P)-binding Rossmann-fold domains"/>
    <property type="match status" value="1"/>
</dbReference>
<keyword evidence="4" id="KW-1185">Reference proteome</keyword>
<dbReference type="Proteomes" id="UP001202180">
    <property type="component" value="Unassembled WGS sequence"/>
</dbReference>
<keyword evidence="1" id="KW-0521">NADP</keyword>
<evidence type="ECO:0000259" key="2">
    <source>
        <dbReference type="Pfam" id="PF13460"/>
    </source>
</evidence>
<sequence>MHIAIISATGMIGKPVTHELRKAGFSIRIIARDVDAARRLFPDIEIAAGDLRTTASLVGPLQGIDTAYLNLSIRQTEKPADFHTEEQGIVNLIEAAKQAGVRRIAYLSSIVMRYQDMDGFSWWVFAIKQKAVRLLKASGIPYTIFYPSCFMESLNTTQRVGRFVLQIDLLCVRAI</sequence>
<dbReference type="RefSeq" id="WP_248478877.1">
    <property type="nucleotide sequence ID" value="NZ_JALPRF010000003.1"/>
</dbReference>
<dbReference type="Gene3D" id="3.40.50.720">
    <property type="entry name" value="NAD(P)-binding Rossmann-like Domain"/>
    <property type="match status" value="1"/>
</dbReference>
<dbReference type="PANTHER" id="PTHR42748">
    <property type="entry name" value="NITROGEN METABOLITE REPRESSION PROTEIN NMRA FAMILY MEMBER"/>
    <property type="match status" value="1"/>
</dbReference>
<name>A0ABT0HQ85_9BACT</name>
<evidence type="ECO:0000313" key="3">
    <source>
        <dbReference type="EMBL" id="MCK8494334.1"/>
    </source>
</evidence>
<organism evidence="3 4">
    <name type="scientific">Spirosoma liriopis</name>
    <dbReference type="NCBI Taxonomy" id="2937440"/>
    <lineage>
        <taxon>Bacteria</taxon>
        <taxon>Pseudomonadati</taxon>
        <taxon>Bacteroidota</taxon>
        <taxon>Cytophagia</taxon>
        <taxon>Cytophagales</taxon>
        <taxon>Cytophagaceae</taxon>
        <taxon>Spirosoma</taxon>
    </lineage>
</organism>
<dbReference type="PANTHER" id="PTHR42748:SF7">
    <property type="entry name" value="NMRA LIKE REDOX SENSOR 1-RELATED"/>
    <property type="match status" value="1"/>
</dbReference>
<dbReference type="InterPro" id="IPR036291">
    <property type="entry name" value="NAD(P)-bd_dom_sf"/>
</dbReference>
<dbReference type="InterPro" id="IPR016040">
    <property type="entry name" value="NAD(P)-bd_dom"/>
</dbReference>
<dbReference type="EMBL" id="JALPRF010000003">
    <property type="protein sequence ID" value="MCK8494334.1"/>
    <property type="molecule type" value="Genomic_DNA"/>
</dbReference>
<evidence type="ECO:0000313" key="4">
    <source>
        <dbReference type="Proteomes" id="UP001202180"/>
    </source>
</evidence>
<feature type="domain" description="NAD(P)-binding" evidence="2">
    <location>
        <begin position="8"/>
        <end position="157"/>
    </location>
</feature>
<comment type="caution">
    <text evidence="3">The sequence shown here is derived from an EMBL/GenBank/DDBJ whole genome shotgun (WGS) entry which is preliminary data.</text>
</comment>
<proteinExistence type="predicted"/>
<dbReference type="Pfam" id="PF13460">
    <property type="entry name" value="NAD_binding_10"/>
    <property type="match status" value="1"/>
</dbReference>
<gene>
    <name evidence="3" type="ORF">M0L20_20875</name>
</gene>
<protein>
    <submittedName>
        <fullName evidence="3">NAD(P)H-binding protein</fullName>
    </submittedName>
</protein>
<reference evidence="3 4" key="1">
    <citation type="submission" date="2022-04" db="EMBL/GenBank/DDBJ databases">
        <title>Spirosoma sp. strain RP8 genome sequencing and assembly.</title>
        <authorList>
            <person name="Jung Y."/>
        </authorList>
    </citation>
    <scope>NUCLEOTIDE SEQUENCE [LARGE SCALE GENOMIC DNA]</scope>
    <source>
        <strain evidence="3 4">RP8</strain>
    </source>
</reference>
<accession>A0ABT0HQ85</accession>
<evidence type="ECO:0000256" key="1">
    <source>
        <dbReference type="ARBA" id="ARBA00022857"/>
    </source>
</evidence>
<dbReference type="InterPro" id="IPR051164">
    <property type="entry name" value="NmrA-like_oxidored"/>
</dbReference>